<reference evidence="2 3" key="1">
    <citation type="submission" date="2009-10" db="EMBL/GenBank/DDBJ databases">
        <authorList>
            <person name="Qin X."/>
            <person name="Bachman B."/>
            <person name="Battles P."/>
            <person name="Bell A."/>
            <person name="Bess C."/>
            <person name="Bickham C."/>
            <person name="Chaboub L."/>
            <person name="Chen D."/>
            <person name="Coyle M."/>
            <person name="Deiros D.R."/>
            <person name="Dinh H."/>
            <person name="Forbes L."/>
            <person name="Fowler G."/>
            <person name="Francisco L."/>
            <person name="Fu Q."/>
            <person name="Gubbala S."/>
            <person name="Hale W."/>
            <person name="Han Y."/>
            <person name="Hemphill L."/>
            <person name="Highlander S.K."/>
            <person name="Hirani K."/>
            <person name="Hogues M."/>
            <person name="Jackson L."/>
            <person name="Jakkamsetti A."/>
            <person name="Javaid M."/>
            <person name="Jiang H."/>
            <person name="Korchina V."/>
            <person name="Kovar C."/>
            <person name="Lara F."/>
            <person name="Lee S."/>
            <person name="Mata R."/>
            <person name="Mathew T."/>
            <person name="Moen C."/>
            <person name="Morales K."/>
            <person name="Munidasa M."/>
            <person name="Nazareth L."/>
            <person name="Ngo R."/>
            <person name="Nguyen L."/>
            <person name="Okwuonu G."/>
            <person name="Ongeri F."/>
            <person name="Patil S."/>
            <person name="Petrosino J."/>
            <person name="Pham C."/>
            <person name="Pham P."/>
            <person name="Pu L.-L."/>
            <person name="Puazo M."/>
            <person name="Raj R."/>
            <person name="Reid J."/>
            <person name="Rouhana J."/>
            <person name="Saada N."/>
            <person name="Shang Y."/>
            <person name="Simmons D."/>
            <person name="Thornton R."/>
            <person name="Warren J."/>
            <person name="Weissenberger G."/>
            <person name="Zhang J."/>
            <person name="Zhang L."/>
            <person name="Zhou C."/>
            <person name="Zhu D."/>
            <person name="Muzny D."/>
            <person name="Worley K."/>
            <person name="Gibbs R."/>
        </authorList>
    </citation>
    <scope>NUCLEOTIDE SEQUENCE [LARGE SCALE GENOMIC DNA]</scope>
    <source>
        <strain evidence="2 3">DSM 17361</strain>
    </source>
</reference>
<dbReference type="Gene3D" id="3.60.15.10">
    <property type="entry name" value="Ribonuclease Z/Hydroxyacylglutathione hydrolase-like"/>
    <property type="match status" value="1"/>
</dbReference>
<evidence type="ECO:0000313" key="3">
    <source>
        <dbReference type="Proteomes" id="UP000003160"/>
    </source>
</evidence>
<dbReference type="PANTHER" id="PTHR42663:SF6">
    <property type="entry name" value="HYDROLASE C777.06C-RELATED"/>
    <property type="match status" value="1"/>
</dbReference>
<evidence type="ECO:0000259" key="1">
    <source>
        <dbReference type="SMART" id="SM00849"/>
    </source>
</evidence>
<dbReference type="SUPFAM" id="SSF56281">
    <property type="entry name" value="Metallo-hydrolase/oxidoreductase"/>
    <property type="match status" value="1"/>
</dbReference>
<sequence length="215" mass="24546">MLETETTRVLIDCGPDIRMQLMPLEFRKIDAVLLTHEHYDHAGGIDDLRPCCYFGNIDIYGNDMTVKAVKHNFPYCFTEHLYPGVPKLTLHAIRKHEPMRVGDINILPIEVMHGKLPILGYRFGSMAYITDMKAISPDECVYLQGVETLVLNALRWAKPHHSHLIIPEAIDFSRRIGASRTFLTHLTHKIGLHEVANDRLPEGFQFAYDGLEIDV</sequence>
<dbReference type="AlphaFoldDB" id="D1PY20"/>
<organism evidence="2 3">
    <name type="scientific">Hallella bergensis DSM 17361</name>
    <dbReference type="NCBI Taxonomy" id="585502"/>
    <lineage>
        <taxon>Bacteria</taxon>
        <taxon>Pseudomonadati</taxon>
        <taxon>Bacteroidota</taxon>
        <taxon>Bacteroidia</taxon>
        <taxon>Bacteroidales</taxon>
        <taxon>Prevotellaceae</taxon>
        <taxon>Hallella</taxon>
    </lineage>
</organism>
<dbReference type="HOGENOM" id="CLU_044538_2_1_10"/>
<dbReference type="Pfam" id="PF12706">
    <property type="entry name" value="Lactamase_B_2"/>
    <property type="match status" value="1"/>
</dbReference>
<dbReference type="EMBL" id="ACKS01000073">
    <property type="protein sequence ID" value="EFA43693.1"/>
    <property type="molecule type" value="Genomic_DNA"/>
</dbReference>
<keyword evidence="3" id="KW-1185">Reference proteome</keyword>
<evidence type="ECO:0000313" key="2">
    <source>
        <dbReference type="EMBL" id="EFA43693.1"/>
    </source>
</evidence>
<dbReference type="InterPro" id="IPR001279">
    <property type="entry name" value="Metallo-B-lactamas"/>
</dbReference>
<accession>D1PY20</accession>
<proteinExistence type="predicted"/>
<protein>
    <submittedName>
        <fullName evidence="2">Lipoate-protein ligase B</fullName>
    </submittedName>
</protein>
<dbReference type="GO" id="GO:0016874">
    <property type="term" value="F:ligase activity"/>
    <property type="evidence" value="ECO:0007669"/>
    <property type="project" value="UniProtKB-KW"/>
</dbReference>
<gene>
    <name evidence="2" type="primary">lipB</name>
    <name evidence="2" type="ORF">HMPREF0645_1855</name>
</gene>
<dbReference type="InterPro" id="IPR036866">
    <property type="entry name" value="RibonucZ/Hydroxyglut_hydro"/>
</dbReference>
<keyword evidence="2" id="KW-0436">Ligase</keyword>
<name>D1PY20_9BACT</name>
<feature type="domain" description="Metallo-beta-lactamase" evidence="1">
    <location>
        <begin position="1"/>
        <end position="161"/>
    </location>
</feature>
<dbReference type="PANTHER" id="PTHR42663">
    <property type="entry name" value="HYDROLASE C777.06C-RELATED-RELATED"/>
    <property type="match status" value="1"/>
</dbReference>
<comment type="caution">
    <text evidence="2">The sequence shown here is derived from an EMBL/GenBank/DDBJ whole genome shotgun (WGS) entry which is preliminary data.</text>
</comment>
<dbReference type="Proteomes" id="UP000003160">
    <property type="component" value="Unassembled WGS sequence"/>
</dbReference>
<dbReference type="SMART" id="SM00849">
    <property type="entry name" value="Lactamase_B"/>
    <property type="match status" value="1"/>
</dbReference>
<dbReference type="eggNOG" id="COG1235">
    <property type="taxonomic scope" value="Bacteria"/>
</dbReference>
<dbReference type="CDD" id="cd16279">
    <property type="entry name" value="metallo-hydrolase-like_MBL-fold"/>
    <property type="match status" value="1"/>
</dbReference>